<dbReference type="EMBL" id="NGJY01000002">
    <property type="protein sequence ID" value="RSU03404.1"/>
    <property type="molecule type" value="Genomic_DNA"/>
</dbReference>
<accession>A0A430A8N0</accession>
<feature type="signal peptide" evidence="1">
    <location>
        <begin position="1"/>
        <end position="22"/>
    </location>
</feature>
<keyword evidence="1" id="KW-0732">Signal</keyword>
<evidence type="ECO:0000256" key="1">
    <source>
        <dbReference type="SAM" id="SignalP"/>
    </source>
</evidence>
<protein>
    <recommendedName>
        <fullName evidence="4">WxL domain-containing protein</fullName>
    </recommendedName>
</protein>
<feature type="chain" id="PRO_5019215691" description="WxL domain-containing protein" evidence="1">
    <location>
        <begin position="23"/>
        <end position="207"/>
    </location>
</feature>
<organism evidence="2 3">
    <name type="scientific">Vagococcus fessus</name>
    <dbReference type="NCBI Taxonomy" id="120370"/>
    <lineage>
        <taxon>Bacteria</taxon>
        <taxon>Bacillati</taxon>
        <taxon>Bacillota</taxon>
        <taxon>Bacilli</taxon>
        <taxon>Lactobacillales</taxon>
        <taxon>Enterococcaceae</taxon>
        <taxon>Vagococcus</taxon>
    </lineage>
</organism>
<evidence type="ECO:0000313" key="3">
    <source>
        <dbReference type="Proteomes" id="UP000287101"/>
    </source>
</evidence>
<sequence length="207" mass="21862">MKKTVFGMALVATAVLGNVALAEENVPSTTGSTNTVSIVPGDGAAKITAAPSYDFGEIKPEDIKKGSKEVTVNDSSDGKTLDFTNDTFKDITISVTASDLVKDTMITKFDVTYTGGTEVMENPSTFTEKNAVSIEEFKVVSDSKAVTQLVIGNAAALGDHKIAFTSATANLEFDESKASATAQREFNQSVTWTLGENGEQKVAENTL</sequence>
<name>A0A430A8N0_9ENTE</name>
<dbReference type="RefSeq" id="WP_126831614.1">
    <property type="nucleotide sequence ID" value="NZ_CBCRYB010000001.1"/>
</dbReference>
<evidence type="ECO:0008006" key="4">
    <source>
        <dbReference type="Google" id="ProtNLM"/>
    </source>
</evidence>
<evidence type="ECO:0000313" key="2">
    <source>
        <dbReference type="EMBL" id="RSU03404.1"/>
    </source>
</evidence>
<comment type="caution">
    <text evidence="2">The sequence shown here is derived from an EMBL/GenBank/DDBJ whole genome shotgun (WGS) entry which is preliminary data.</text>
</comment>
<keyword evidence="3" id="KW-1185">Reference proteome</keyword>
<gene>
    <name evidence="2" type="ORF">CBF31_06745</name>
</gene>
<dbReference type="Proteomes" id="UP000287101">
    <property type="component" value="Unassembled WGS sequence"/>
</dbReference>
<dbReference type="AlphaFoldDB" id="A0A430A8N0"/>
<reference evidence="2 3" key="1">
    <citation type="submission" date="2017-05" db="EMBL/GenBank/DDBJ databases">
        <title>Vagococcus spp. assemblies.</title>
        <authorList>
            <person name="Gulvik C.A."/>
        </authorList>
    </citation>
    <scope>NUCLEOTIDE SEQUENCE [LARGE SCALE GENOMIC DNA]</scope>
    <source>
        <strain evidence="2 3">CCUG 41755</strain>
    </source>
</reference>
<proteinExistence type="predicted"/>